<dbReference type="OMA" id="PACATVY"/>
<keyword evidence="3 6" id="KW-0964">Secreted</keyword>
<dbReference type="RefSeq" id="XP_008618930.1">
    <property type="nucleotide sequence ID" value="XM_008620708.1"/>
</dbReference>
<evidence type="ECO:0000256" key="2">
    <source>
        <dbReference type="ARBA" id="ARBA00009544"/>
    </source>
</evidence>
<dbReference type="InterPro" id="IPR036470">
    <property type="entry name" value="Elicitin_sf"/>
</dbReference>
<evidence type="ECO:0000313" key="9">
    <source>
        <dbReference type="Proteomes" id="UP000030762"/>
    </source>
</evidence>
<organism evidence="8 9">
    <name type="scientific">Saprolegnia diclina (strain VS20)</name>
    <dbReference type="NCBI Taxonomy" id="1156394"/>
    <lineage>
        <taxon>Eukaryota</taxon>
        <taxon>Sar</taxon>
        <taxon>Stramenopiles</taxon>
        <taxon>Oomycota</taxon>
        <taxon>Saprolegniomycetes</taxon>
        <taxon>Saprolegniales</taxon>
        <taxon>Saprolegniaceae</taxon>
        <taxon>Saprolegnia</taxon>
    </lineage>
</organism>
<evidence type="ECO:0000256" key="6">
    <source>
        <dbReference type="RuleBase" id="RU368111"/>
    </source>
</evidence>
<keyword evidence="9" id="KW-1185">Reference proteome</keyword>
<gene>
    <name evidence="8" type="ORF">SDRG_14570</name>
</gene>
<reference evidence="8 9" key="1">
    <citation type="submission" date="2012-04" db="EMBL/GenBank/DDBJ databases">
        <title>The Genome Sequence of Saprolegnia declina VS20.</title>
        <authorList>
            <consortium name="The Broad Institute Genome Sequencing Platform"/>
            <person name="Russ C."/>
            <person name="Nusbaum C."/>
            <person name="Tyler B."/>
            <person name="van West P."/>
            <person name="Dieguez-Uribeondo J."/>
            <person name="de Bruijn I."/>
            <person name="Tripathy S."/>
            <person name="Jiang R."/>
            <person name="Young S.K."/>
            <person name="Zeng Q."/>
            <person name="Gargeya S."/>
            <person name="Fitzgerald M."/>
            <person name="Haas B."/>
            <person name="Abouelleil A."/>
            <person name="Alvarado L."/>
            <person name="Arachchi H.M."/>
            <person name="Berlin A."/>
            <person name="Chapman S.B."/>
            <person name="Goldberg J."/>
            <person name="Griggs A."/>
            <person name="Gujja S."/>
            <person name="Hansen M."/>
            <person name="Howarth C."/>
            <person name="Imamovic A."/>
            <person name="Larimer J."/>
            <person name="McCowen C."/>
            <person name="Montmayeur A."/>
            <person name="Murphy C."/>
            <person name="Neiman D."/>
            <person name="Pearson M."/>
            <person name="Priest M."/>
            <person name="Roberts A."/>
            <person name="Saif S."/>
            <person name="Shea T."/>
            <person name="Sisk P."/>
            <person name="Sykes S."/>
            <person name="Wortman J."/>
            <person name="Nusbaum C."/>
            <person name="Birren B."/>
        </authorList>
    </citation>
    <scope>NUCLEOTIDE SEQUENCE [LARGE SCALE GENOMIC DNA]</scope>
    <source>
        <strain evidence="8 9">VS20</strain>
    </source>
</reference>
<evidence type="ECO:0000256" key="7">
    <source>
        <dbReference type="SAM" id="SignalP"/>
    </source>
</evidence>
<dbReference type="InterPro" id="IPR002200">
    <property type="entry name" value="Elicitin"/>
</dbReference>
<protein>
    <recommendedName>
        <fullName evidence="6">Elicitin</fullName>
    </recommendedName>
</protein>
<evidence type="ECO:0000256" key="1">
    <source>
        <dbReference type="ARBA" id="ARBA00004613"/>
    </source>
</evidence>
<dbReference type="OrthoDB" id="78371at2759"/>
<accession>T0RDI8</accession>
<dbReference type="Proteomes" id="UP000030762">
    <property type="component" value="Unassembled WGS sequence"/>
</dbReference>
<dbReference type="InParanoid" id="T0RDI8"/>
<proteinExistence type="inferred from homology"/>
<keyword evidence="4 6" id="KW-0928">Hypersensitive response elicitation</keyword>
<evidence type="ECO:0000313" key="8">
    <source>
        <dbReference type="EMBL" id="EQC27662.1"/>
    </source>
</evidence>
<comment type="function">
    <text evidence="6">Induces local and distal defense responses (incompatible hypersensitive reaction) in plants from the solanaceae and cruciferae families. Elicits leaf necrosis and causes the accumulation of pathogenesis-related proteins. Might interact with the lipidic molecules of the plasma membrane.</text>
</comment>
<comment type="subcellular location">
    <subcellularLocation>
        <location evidence="1 6">Secreted</location>
    </subcellularLocation>
</comment>
<comment type="similarity">
    <text evidence="2 6">Belongs to the elicitin family.</text>
</comment>
<dbReference type="GO" id="GO:0005576">
    <property type="term" value="C:extracellular region"/>
    <property type="evidence" value="ECO:0007669"/>
    <property type="project" value="UniProtKB-SubCell"/>
</dbReference>
<dbReference type="GO" id="GO:0052040">
    <property type="term" value="P:symbiont-mediated perturbation of host programmed cell death"/>
    <property type="evidence" value="ECO:0007669"/>
    <property type="project" value="UniProtKB-UniRule"/>
</dbReference>
<feature type="chain" id="PRO_5012791145" description="Elicitin" evidence="7">
    <location>
        <begin position="16"/>
        <end position="155"/>
    </location>
</feature>
<dbReference type="AlphaFoldDB" id="T0RDI8"/>
<dbReference type="EMBL" id="JH767205">
    <property type="protein sequence ID" value="EQC27662.1"/>
    <property type="molecule type" value="Genomic_DNA"/>
</dbReference>
<evidence type="ECO:0000256" key="3">
    <source>
        <dbReference type="ARBA" id="ARBA00022525"/>
    </source>
</evidence>
<sequence>MYSFALLLLAAVAVATPCTPAQKQQMLSTITTDAQWPTCQKATAPYDFYKSLTQVNPAPTSAQVQLFATTPACATVYNGFQAALKAANCDEVQNLTGLAVAPFVQLTSPPTNATAPTLTPMTLATTTTTTPTPTSAAPVRGMMVTGAITALALSF</sequence>
<evidence type="ECO:0000256" key="5">
    <source>
        <dbReference type="ARBA" id="ARBA00023157"/>
    </source>
</evidence>
<dbReference type="Pfam" id="PF00964">
    <property type="entry name" value="Elicitin"/>
    <property type="match status" value="1"/>
</dbReference>
<feature type="signal peptide" evidence="7">
    <location>
        <begin position="1"/>
        <end position="15"/>
    </location>
</feature>
<dbReference type="Gene3D" id="1.10.239.10">
    <property type="entry name" value="Elicitin domain"/>
    <property type="match status" value="1"/>
</dbReference>
<evidence type="ECO:0000256" key="4">
    <source>
        <dbReference type="ARBA" id="ARBA00022978"/>
    </source>
</evidence>
<dbReference type="GeneID" id="19955297"/>
<dbReference type="VEuPathDB" id="FungiDB:SDRG_14570"/>
<keyword evidence="7" id="KW-0732">Signal</keyword>
<name>T0RDI8_SAPDV</name>
<keyword evidence="5 6" id="KW-1015">Disulfide bond</keyword>